<dbReference type="EMBL" id="JACCAT010000001">
    <property type="protein sequence ID" value="NYH11423.1"/>
    <property type="molecule type" value="Genomic_DNA"/>
</dbReference>
<feature type="transmembrane region" description="Helical" evidence="1">
    <location>
        <begin position="93"/>
        <end position="114"/>
    </location>
</feature>
<name>A0A7Y9W0T0_9PSED</name>
<dbReference type="AlphaFoldDB" id="A0A7Y9W0T0"/>
<keyword evidence="1" id="KW-0812">Transmembrane</keyword>
<feature type="transmembrane region" description="Helical" evidence="1">
    <location>
        <begin position="126"/>
        <end position="148"/>
    </location>
</feature>
<evidence type="ECO:0000256" key="1">
    <source>
        <dbReference type="SAM" id="Phobius"/>
    </source>
</evidence>
<organism evidence="2 3">
    <name type="scientific">Pseudomonas moraviensis</name>
    <dbReference type="NCBI Taxonomy" id="321662"/>
    <lineage>
        <taxon>Bacteria</taxon>
        <taxon>Pseudomonadati</taxon>
        <taxon>Pseudomonadota</taxon>
        <taxon>Gammaproteobacteria</taxon>
        <taxon>Pseudomonadales</taxon>
        <taxon>Pseudomonadaceae</taxon>
        <taxon>Pseudomonas</taxon>
    </lineage>
</organism>
<keyword evidence="1" id="KW-0472">Membrane</keyword>
<reference evidence="2 3" key="1">
    <citation type="submission" date="2020-07" db="EMBL/GenBank/DDBJ databases">
        <title>Exploring microbial biodiversity for novel pathways involved in the catabolism of aromatic compounds derived from lignin.</title>
        <authorList>
            <person name="Elkins J."/>
        </authorList>
    </citation>
    <scope>NUCLEOTIDE SEQUENCE [LARGE SCALE GENOMIC DNA]</scope>
    <source>
        <strain evidence="2 3">VanB</strain>
    </source>
</reference>
<sequence length="157" mass="17116">MNEVKYPRLKVFLAFLLCPLVPGFIASIIKTLATIFHLAMNPRLMGEVVGGELMLMPFLGPVLAELVFLVPFLLFATVIALMKVKRTSRSCSVIALSGAALATLWVTPFVLAVVSDVKGATFSDEMFGMVVLFVTAMATCWLTARFFLPDPQEPSLS</sequence>
<comment type="caution">
    <text evidence="2">The sequence shown here is derived from an EMBL/GenBank/DDBJ whole genome shotgun (WGS) entry which is preliminary data.</text>
</comment>
<evidence type="ECO:0000313" key="2">
    <source>
        <dbReference type="EMBL" id="NYH11423.1"/>
    </source>
</evidence>
<proteinExistence type="predicted"/>
<dbReference type="RefSeq" id="WP_179694633.1">
    <property type="nucleotide sequence ID" value="NZ_JACCAT010000001.1"/>
</dbReference>
<evidence type="ECO:0000313" key="3">
    <source>
        <dbReference type="Proteomes" id="UP000553035"/>
    </source>
</evidence>
<feature type="transmembrane region" description="Helical" evidence="1">
    <location>
        <begin position="58"/>
        <end position="81"/>
    </location>
</feature>
<gene>
    <name evidence="2" type="ORF">GGI52_004466</name>
</gene>
<keyword evidence="1" id="KW-1133">Transmembrane helix</keyword>
<accession>A0A7Y9W0T0</accession>
<feature type="transmembrane region" description="Helical" evidence="1">
    <location>
        <begin position="12"/>
        <end position="38"/>
    </location>
</feature>
<dbReference type="Proteomes" id="UP000553035">
    <property type="component" value="Unassembled WGS sequence"/>
</dbReference>
<protein>
    <submittedName>
        <fullName evidence="2">Uncharacterized protein</fullName>
    </submittedName>
</protein>